<keyword evidence="1" id="KW-1277">Toxin-antitoxin system</keyword>
<evidence type="ECO:0000313" key="3">
    <source>
        <dbReference type="Proteomes" id="UP000263489"/>
    </source>
</evidence>
<dbReference type="Proteomes" id="UP000263489">
    <property type="component" value="Unassembled WGS sequence"/>
</dbReference>
<gene>
    <name evidence="2" type="ORF">DC045_16510</name>
</gene>
<dbReference type="InterPro" id="IPR035093">
    <property type="entry name" value="RelE/ParE_toxin_dom_sf"/>
</dbReference>
<evidence type="ECO:0000256" key="1">
    <source>
        <dbReference type="ARBA" id="ARBA00022649"/>
    </source>
</evidence>
<dbReference type="Gene3D" id="3.30.2310.20">
    <property type="entry name" value="RelE-like"/>
    <property type="match status" value="1"/>
</dbReference>
<evidence type="ECO:0000313" key="2">
    <source>
        <dbReference type="EMBL" id="HBC35869.1"/>
    </source>
</evidence>
<dbReference type="EMBL" id="DNNA01000268">
    <property type="protein sequence ID" value="HBC35869.1"/>
    <property type="molecule type" value="Genomic_DNA"/>
</dbReference>
<dbReference type="Pfam" id="PF05016">
    <property type="entry name" value="ParE_toxin"/>
    <property type="match status" value="1"/>
</dbReference>
<sequence length="69" mass="8059">MKYKKSALKALRKIPRPIAQRMMAELEAIALDPENYSGDWKPMRGKPYWRLMRGGYRVIFSLDSGEELV</sequence>
<accession>A0A352IWN6</accession>
<comment type="caution">
    <text evidence="2">The sequence shown here is derived from an EMBL/GenBank/DDBJ whole genome shotgun (WGS) entry which is preliminary data.</text>
</comment>
<organism evidence="2 3">
    <name type="scientific">Marinobacter adhaerens</name>
    <dbReference type="NCBI Taxonomy" id="1033846"/>
    <lineage>
        <taxon>Bacteria</taxon>
        <taxon>Pseudomonadati</taxon>
        <taxon>Pseudomonadota</taxon>
        <taxon>Gammaproteobacteria</taxon>
        <taxon>Pseudomonadales</taxon>
        <taxon>Marinobacteraceae</taxon>
        <taxon>Marinobacter</taxon>
    </lineage>
</organism>
<reference evidence="2 3" key="1">
    <citation type="journal article" date="2018" name="Nat. Biotechnol.">
        <title>A standardized bacterial taxonomy based on genome phylogeny substantially revises the tree of life.</title>
        <authorList>
            <person name="Parks D.H."/>
            <person name="Chuvochina M."/>
            <person name="Waite D.W."/>
            <person name="Rinke C."/>
            <person name="Skarshewski A."/>
            <person name="Chaumeil P.A."/>
            <person name="Hugenholtz P."/>
        </authorList>
    </citation>
    <scope>NUCLEOTIDE SEQUENCE [LARGE SCALE GENOMIC DNA]</scope>
    <source>
        <strain evidence="2">UBA9380</strain>
    </source>
</reference>
<dbReference type="InterPro" id="IPR007712">
    <property type="entry name" value="RelE/ParE_toxin"/>
</dbReference>
<protein>
    <submittedName>
        <fullName evidence="2">Type II toxin-antitoxin system RelE/ParE family toxin</fullName>
    </submittedName>
</protein>
<name>A0A352IWN6_9GAMM</name>
<dbReference type="SUPFAM" id="SSF143011">
    <property type="entry name" value="RelE-like"/>
    <property type="match status" value="1"/>
</dbReference>
<dbReference type="AlphaFoldDB" id="A0A352IWN6"/>
<feature type="non-terminal residue" evidence="2">
    <location>
        <position position="69"/>
    </location>
</feature>
<proteinExistence type="predicted"/>